<organism evidence="3">
    <name type="scientific">Serpula lacrymans var. lacrymans (strain S7.3)</name>
    <name type="common">Dry rot fungus</name>
    <dbReference type="NCBI Taxonomy" id="936435"/>
    <lineage>
        <taxon>Eukaryota</taxon>
        <taxon>Fungi</taxon>
        <taxon>Dikarya</taxon>
        <taxon>Basidiomycota</taxon>
        <taxon>Agaricomycotina</taxon>
        <taxon>Agaricomycetes</taxon>
        <taxon>Agaricomycetidae</taxon>
        <taxon>Boletales</taxon>
        <taxon>Coniophorineae</taxon>
        <taxon>Serpulaceae</taxon>
        <taxon>Serpula</taxon>
    </lineage>
</organism>
<feature type="region of interest" description="Disordered" evidence="1">
    <location>
        <begin position="1"/>
        <end position="27"/>
    </location>
</feature>
<reference evidence="3" key="1">
    <citation type="journal article" date="2011" name="Science">
        <title>The plant cell wall-decomposing machinery underlies the functional diversity of forest fungi.</title>
        <authorList>
            <person name="Eastwood D.C."/>
            <person name="Floudas D."/>
            <person name="Binder M."/>
            <person name="Majcherczyk A."/>
            <person name="Schneider P."/>
            <person name="Aerts A."/>
            <person name="Asiegbu F.O."/>
            <person name="Baker S.E."/>
            <person name="Barry K."/>
            <person name="Bendiksby M."/>
            <person name="Blumentritt M."/>
            <person name="Coutinho P.M."/>
            <person name="Cullen D."/>
            <person name="de Vries R.P."/>
            <person name="Gathman A."/>
            <person name="Goodell B."/>
            <person name="Henrissat B."/>
            <person name="Ihrmark K."/>
            <person name="Kauserud H."/>
            <person name="Kohler A."/>
            <person name="LaButti K."/>
            <person name="Lapidus A."/>
            <person name="Lavin J.L."/>
            <person name="Lee Y.-H."/>
            <person name="Lindquist E."/>
            <person name="Lilly W."/>
            <person name="Lucas S."/>
            <person name="Morin E."/>
            <person name="Murat C."/>
            <person name="Oguiza J.A."/>
            <person name="Park J."/>
            <person name="Pisabarro A.G."/>
            <person name="Riley R."/>
            <person name="Rosling A."/>
            <person name="Salamov A."/>
            <person name="Schmidt O."/>
            <person name="Schmutz J."/>
            <person name="Skrede I."/>
            <person name="Stenlid J."/>
            <person name="Wiebenga A."/>
            <person name="Xie X."/>
            <person name="Kuees U."/>
            <person name="Hibbett D.S."/>
            <person name="Hoffmeister D."/>
            <person name="Hoegberg N."/>
            <person name="Martin F."/>
            <person name="Grigoriev I.V."/>
            <person name="Watkinson S.C."/>
        </authorList>
    </citation>
    <scope>NUCLEOTIDE SEQUENCE [LARGE SCALE GENOMIC DNA]</scope>
    <source>
        <strain evidence="3">strain S7.3</strain>
    </source>
</reference>
<name>F8PF25_SERL3</name>
<evidence type="ECO:0000313" key="2">
    <source>
        <dbReference type="EMBL" id="EGO04698.1"/>
    </source>
</evidence>
<gene>
    <name evidence="2" type="ORF">SERLA73DRAFT_149106</name>
</gene>
<dbReference type="AlphaFoldDB" id="F8PF25"/>
<dbReference type="InParanoid" id="F8PF25"/>
<feature type="compositionally biased region" description="Polar residues" evidence="1">
    <location>
        <begin position="1"/>
        <end position="13"/>
    </location>
</feature>
<evidence type="ECO:0000256" key="1">
    <source>
        <dbReference type="SAM" id="MobiDB-lite"/>
    </source>
</evidence>
<protein>
    <recommendedName>
        <fullName evidence="4">Myb/SANT-like domain-containing protein</fullName>
    </recommendedName>
</protein>
<sequence>MAQCSTQRKMSTSGTGKGKKAVATGGKEKREKCAWPIEDTTEFLNLIKANKKLGGLKMSYKPEFWTMIAKEMEQHTTKVFGFTYSEKKGVNGNLKKDINQFKNSGWVYFDLMQEMMPEHVTGAYAFRAKSSRGWH</sequence>
<accession>F8PF25</accession>
<dbReference type="Proteomes" id="UP000008063">
    <property type="component" value="Unassembled WGS sequence"/>
</dbReference>
<dbReference type="HOGENOM" id="CLU_1887003_0_0_1"/>
<dbReference type="EMBL" id="GL945474">
    <property type="protein sequence ID" value="EGO04698.1"/>
    <property type="molecule type" value="Genomic_DNA"/>
</dbReference>
<evidence type="ECO:0008006" key="4">
    <source>
        <dbReference type="Google" id="ProtNLM"/>
    </source>
</evidence>
<keyword evidence="3" id="KW-1185">Reference proteome</keyword>
<proteinExistence type="predicted"/>
<evidence type="ECO:0000313" key="3">
    <source>
        <dbReference type="Proteomes" id="UP000008063"/>
    </source>
</evidence>